<feature type="domain" description="Phosphatidic acid phosphatase type 2/haloperoxidase" evidence="2">
    <location>
        <begin position="80"/>
        <end position="208"/>
    </location>
</feature>
<dbReference type="InterPro" id="IPR000326">
    <property type="entry name" value="PAP2/HPO"/>
</dbReference>
<proteinExistence type="predicted"/>
<dbReference type="SUPFAM" id="SSF48317">
    <property type="entry name" value="Acid phosphatase/Vanadium-dependent haloperoxidase"/>
    <property type="match status" value="1"/>
</dbReference>
<sequence length="215" mass="24674">MLGFAALIIVLEVSGLKFDLAETFFSWEGEQWSLRNHFITKTILHEAVRWLNIVAVLGLLLVTVYQYIGRPFATDKHRYALLLISVLFSFGLVNYFKYILGMDCPWDLQQFGGSQPYVPLWQFRPEDQAAGRCFPAGHSSIGFAWIALYFFWRQRYPHRARKAFVTALIIGFILGLSQQLRGAHFFIDDVTTAFICWCIPAIIFHIGDANASVQR</sequence>
<feature type="transmembrane region" description="Helical" evidence="1">
    <location>
        <begin position="163"/>
        <end position="180"/>
    </location>
</feature>
<gene>
    <name evidence="3" type="ORF">C9927_03880</name>
    <name evidence="4" type="ORF">C9928_00785</name>
</gene>
<protein>
    <submittedName>
        <fullName evidence="3">PAP2 family protein</fullName>
    </submittedName>
</protein>
<organism evidence="3 6">
    <name type="scientific">Pseudidiomarina aestuarii</name>
    <dbReference type="NCBI Taxonomy" id="624146"/>
    <lineage>
        <taxon>Bacteria</taxon>
        <taxon>Pseudomonadati</taxon>
        <taxon>Pseudomonadota</taxon>
        <taxon>Gammaproteobacteria</taxon>
        <taxon>Alteromonadales</taxon>
        <taxon>Idiomarinaceae</taxon>
        <taxon>Pseudidiomarina</taxon>
    </lineage>
</organism>
<dbReference type="AlphaFoldDB" id="A0A2T4D401"/>
<accession>A0A2T4D401</accession>
<feature type="transmembrane region" description="Helical" evidence="1">
    <location>
        <begin position="80"/>
        <end position="100"/>
    </location>
</feature>
<evidence type="ECO:0000313" key="3">
    <source>
        <dbReference type="EMBL" id="PTB88533.1"/>
    </source>
</evidence>
<keyword evidence="1" id="KW-0812">Transmembrane</keyword>
<name>A0A2T4D401_9GAMM</name>
<dbReference type="InterPro" id="IPR036938">
    <property type="entry name" value="PAP2/HPO_sf"/>
</dbReference>
<evidence type="ECO:0000313" key="6">
    <source>
        <dbReference type="Proteomes" id="UP000242087"/>
    </source>
</evidence>
<keyword evidence="1" id="KW-0472">Membrane</keyword>
<dbReference type="Proteomes" id="UP000242087">
    <property type="component" value="Unassembled WGS sequence"/>
</dbReference>
<evidence type="ECO:0000313" key="4">
    <source>
        <dbReference type="EMBL" id="PTB90299.1"/>
    </source>
</evidence>
<dbReference type="Gene3D" id="1.20.144.10">
    <property type="entry name" value="Phosphatidic acid phosphatase type 2/haloperoxidase"/>
    <property type="match status" value="1"/>
</dbReference>
<dbReference type="Proteomes" id="UP000241514">
    <property type="component" value="Unassembled WGS sequence"/>
</dbReference>
<feature type="transmembrane region" description="Helical" evidence="1">
    <location>
        <begin position="50"/>
        <end position="68"/>
    </location>
</feature>
<comment type="caution">
    <text evidence="3">The sequence shown here is derived from an EMBL/GenBank/DDBJ whole genome shotgun (WGS) entry which is preliminary data.</text>
</comment>
<dbReference type="CDD" id="cd03396">
    <property type="entry name" value="PAP2_like_6"/>
    <property type="match status" value="1"/>
</dbReference>
<dbReference type="EMBL" id="PYVF01000053">
    <property type="protein sequence ID" value="PTB88533.1"/>
    <property type="molecule type" value="Genomic_DNA"/>
</dbReference>
<dbReference type="EMBL" id="PYVG01000002">
    <property type="protein sequence ID" value="PTB90299.1"/>
    <property type="molecule type" value="Genomic_DNA"/>
</dbReference>
<evidence type="ECO:0000259" key="2">
    <source>
        <dbReference type="Pfam" id="PF01569"/>
    </source>
</evidence>
<reference evidence="5 6" key="1">
    <citation type="submission" date="2018-03" db="EMBL/GenBank/DDBJ databases">
        <title>Cross-interface Injection: A General Nanoliter Liquid Handling Method Applied to Single Cells Genome Amplification Automated Nanoliter Liquid Handling Applied to Single Cell Multiple Displacement Amplification.</title>
        <authorList>
            <person name="Yun J."/>
            <person name="Xu P."/>
            <person name="Xu J."/>
            <person name="Dai X."/>
            <person name="Wang Y."/>
            <person name="Zheng X."/>
            <person name="Cao C."/>
            <person name="Yi Q."/>
            <person name="Zhu Y."/>
            <person name="Wang L."/>
            <person name="Dong Z."/>
            <person name="Huang Y."/>
            <person name="Huang L."/>
            <person name="Du W."/>
        </authorList>
    </citation>
    <scope>NUCLEOTIDE SEQUENCE [LARGE SCALE GENOMIC DNA]</scope>
    <source>
        <strain evidence="3 6">A12-4</strain>
        <strain evidence="4 5">A9-4</strain>
    </source>
</reference>
<evidence type="ECO:0000313" key="5">
    <source>
        <dbReference type="Proteomes" id="UP000241514"/>
    </source>
</evidence>
<feature type="transmembrane region" description="Helical" evidence="1">
    <location>
        <begin position="186"/>
        <end position="206"/>
    </location>
</feature>
<evidence type="ECO:0000256" key="1">
    <source>
        <dbReference type="SAM" id="Phobius"/>
    </source>
</evidence>
<keyword evidence="1" id="KW-1133">Transmembrane helix</keyword>
<dbReference type="Pfam" id="PF01569">
    <property type="entry name" value="PAP2"/>
    <property type="match status" value="1"/>
</dbReference>